<reference evidence="2" key="1">
    <citation type="submission" date="2023-06" db="EMBL/GenBank/DDBJ databases">
        <title>Genome-scale phylogeny and comparative genomics of the fungal order Sordariales.</title>
        <authorList>
            <consortium name="Lawrence Berkeley National Laboratory"/>
            <person name="Hensen N."/>
            <person name="Bonometti L."/>
            <person name="Westerberg I."/>
            <person name="Brannstrom I.O."/>
            <person name="Guillou S."/>
            <person name="Cros-Aarteil S."/>
            <person name="Calhoun S."/>
            <person name="Haridas S."/>
            <person name="Kuo A."/>
            <person name="Mondo S."/>
            <person name="Pangilinan J."/>
            <person name="Riley R."/>
            <person name="Labutti K."/>
            <person name="Andreopoulos B."/>
            <person name="Lipzen A."/>
            <person name="Chen C."/>
            <person name="Yanf M."/>
            <person name="Daum C."/>
            <person name="Ng V."/>
            <person name="Clum A."/>
            <person name="Steindorff A."/>
            <person name="Ohm R."/>
            <person name="Martin F."/>
            <person name="Silar P."/>
            <person name="Natvig D."/>
            <person name="Lalanne C."/>
            <person name="Gautier V."/>
            <person name="Ament-Velasquez S.L."/>
            <person name="Kruys A."/>
            <person name="Hutchinson M.I."/>
            <person name="Powell A.J."/>
            <person name="Barry K."/>
            <person name="Miller A.N."/>
            <person name="Grigoriev I.V."/>
            <person name="Debuchy R."/>
            <person name="Gladieux P."/>
            <person name="Thoren M.H."/>
            <person name="Johannesson H."/>
        </authorList>
    </citation>
    <scope>NUCLEOTIDE SEQUENCE</scope>
    <source>
        <strain evidence="2">SMH4607-1</strain>
    </source>
</reference>
<feature type="compositionally biased region" description="Polar residues" evidence="1">
    <location>
        <begin position="78"/>
        <end position="94"/>
    </location>
</feature>
<evidence type="ECO:0000313" key="2">
    <source>
        <dbReference type="EMBL" id="KAK0705368.1"/>
    </source>
</evidence>
<name>A0AA39ZXC1_9PEZI</name>
<organism evidence="2 3">
    <name type="scientific">Lasiosphaeris hirsuta</name>
    <dbReference type="NCBI Taxonomy" id="260670"/>
    <lineage>
        <taxon>Eukaryota</taxon>
        <taxon>Fungi</taxon>
        <taxon>Dikarya</taxon>
        <taxon>Ascomycota</taxon>
        <taxon>Pezizomycotina</taxon>
        <taxon>Sordariomycetes</taxon>
        <taxon>Sordariomycetidae</taxon>
        <taxon>Sordariales</taxon>
        <taxon>Lasiosphaeriaceae</taxon>
        <taxon>Lasiosphaeris</taxon>
    </lineage>
</organism>
<dbReference type="EMBL" id="JAUKUA010000007">
    <property type="protein sequence ID" value="KAK0705368.1"/>
    <property type="molecule type" value="Genomic_DNA"/>
</dbReference>
<accession>A0AA39ZXC1</accession>
<protein>
    <submittedName>
        <fullName evidence="2">Uncharacterized protein</fullName>
    </submittedName>
</protein>
<comment type="caution">
    <text evidence="2">The sequence shown here is derived from an EMBL/GenBank/DDBJ whole genome shotgun (WGS) entry which is preliminary data.</text>
</comment>
<proteinExistence type="predicted"/>
<evidence type="ECO:0000256" key="1">
    <source>
        <dbReference type="SAM" id="MobiDB-lite"/>
    </source>
</evidence>
<gene>
    <name evidence="2" type="ORF">B0H67DRAFT_593892</name>
</gene>
<dbReference type="AlphaFoldDB" id="A0AA39ZXC1"/>
<dbReference type="Proteomes" id="UP001172102">
    <property type="component" value="Unassembled WGS sequence"/>
</dbReference>
<keyword evidence="3" id="KW-1185">Reference proteome</keyword>
<sequence>MLTFHREEEVGGNESDLRTLRIELRAIETLVPVEADEELLRSIQNWKSDLALLREKMSMKKKVRRLQHQKTGGGDGDGNSTFLSASITSMSTLGGESPYR</sequence>
<evidence type="ECO:0000313" key="3">
    <source>
        <dbReference type="Proteomes" id="UP001172102"/>
    </source>
</evidence>
<feature type="region of interest" description="Disordered" evidence="1">
    <location>
        <begin position="63"/>
        <end position="100"/>
    </location>
</feature>